<dbReference type="InterPro" id="IPR001584">
    <property type="entry name" value="Integrase_cat-core"/>
</dbReference>
<dbReference type="PROSITE" id="PS50994">
    <property type="entry name" value="INTEGRASE"/>
    <property type="match status" value="1"/>
</dbReference>
<dbReference type="SUPFAM" id="SSF53098">
    <property type="entry name" value="Ribonuclease H-like"/>
    <property type="match status" value="1"/>
</dbReference>
<dbReference type="InterPro" id="IPR012337">
    <property type="entry name" value="RNaseH-like_sf"/>
</dbReference>
<dbReference type="PANTHER" id="PTHR37984">
    <property type="entry name" value="PROTEIN CBG26694"/>
    <property type="match status" value="1"/>
</dbReference>
<keyword evidence="3" id="KW-1185">Reference proteome</keyword>
<dbReference type="GO" id="GO:0003676">
    <property type="term" value="F:nucleic acid binding"/>
    <property type="evidence" value="ECO:0007669"/>
    <property type="project" value="InterPro"/>
</dbReference>
<gene>
    <name evidence="2" type="ORF">AK812_SmicGene42960</name>
</gene>
<dbReference type="PANTHER" id="PTHR37984:SF5">
    <property type="entry name" value="PROTEIN NYNRIN-LIKE"/>
    <property type="match status" value="1"/>
</dbReference>
<dbReference type="Proteomes" id="UP000186817">
    <property type="component" value="Unassembled WGS sequence"/>
</dbReference>
<evidence type="ECO:0000259" key="1">
    <source>
        <dbReference type="PROSITE" id="PS50994"/>
    </source>
</evidence>
<feature type="domain" description="Integrase catalytic" evidence="1">
    <location>
        <begin position="157"/>
        <end position="334"/>
    </location>
</feature>
<organism evidence="2 3">
    <name type="scientific">Symbiodinium microadriaticum</name>
    <name type="common">Dinoflagellate</name>
    <name type="synonym">Zooxanthella microadriatica</name>
    <dbReference type="NCBI Taxonomy" id="2951"/>
    <lineage>
        <taxon>Eukaryota</taxon>
        <taxon>Sar</taxon>
        <taxon>Alveolata</taxon>
        <taxon>Dinophyceae</taxon>
        <taxon>Suessiales</taxon>
        <taxon>Symbiodiniaceae</taxon>
        <taxon>Symbiodinium</taxon>
    </lineage>
</organism>
<dbReference type="InterPro" id="IPR050951">
    <property type="entry name" value="Retrovirus_Pol_polyprotein"/>
</dbReference>
<name>A0A1Q9C278_SYMMI</name>
<protein>
    <recommendedName>
        <fullName evidence="1">Integrase catalytic domain-containing protein</fullName>
    </recommendedName>
</protein>
<sequence>MDGNYSNGYVVNARYRFVTFDPKIPHATQAWRGFRIAISSYTTRLLPQMTMEDKAQLRRHGFQLTSSTTTLSMNQAVMMPVEASPLGGQDDDQSVSNEERERWQAQVAKLHKAAGHPTNRNLAKIVKDAGHPTWKVRTALEHQCPACQSLRQGGTSSKQIPPAATHMMYGAWEAVGVDVGEWIPPKSRVKIKFVLFMDMATKLRVLQPLYSYGFLEMRTETANDVIKAFSERWLGNFPKPRLLIMDAAKTFSSETLHEFANDLNIQMSFVAEKEAWSHGVVEAGVQDVKMTASAIHLEALDQDPFITMYLATSALNSTEYTAGYSSFQWAYGREYSLTDEDVRTMSAADYKDEFVKLVSARERAEAVAIRTRAQRVLSKLSNTSVRQPLRTYKPMDLVKVWRRVWPKEQFQGPRGGLRKSGKPHWIGPGRVVFNEVLPHQEADDERRHIVWVLIGSQLFRCSAHSVRPATPTEQFTFETSGEEQPSQWRSLADVLPKREYQDLTDQSPVEMDLDEIQSNRQRKAFERNPVLYLVKKMKDAEVSLARLPAHEKVLFERAKMKEVDSFLKNEAVRRCLDRQEIRKAYESKRIVRARWVLTWKLTPTEEKEEAQQDRATNEKTVYNRDATKKAKARIVLLGQQAPYSRQWVATCYMPSPCSISGQLKV</sequence>
<dbReference type="GO" id="GO:0015074">
    <property type="term" value="P:DNA integration"/>
    <property type="evidence" value="ECO:0007669"/>
    <property type="project" value="InterPro"/>
</dbReference>
<evidence type="ECO:0000313" key="2">
    <source>
        <dbReference type="EMBL" id="OLP77023.1"/>
    </source>
</evidence>
<comment type="caution">
    <text evidence="2">The sequence shown here is derived from an EMBL/GenBank/DDBJ whole genome shotgun (WGS) entry which is preliminary data.</text>
</comment>
<dbReference type="OrthoDB" id="446033at2759"/>
<evidence type="ECO:0000313" key="3">
    <source>
        <dbReference type="Proteomes" id="UP000186817"/>
    </source>
</evidence>
<dbReference type="InterPro" id="IPR036397">
    <property type="entry name" value="RNaseH_sf"/>
</dbReference>
<dbReference type="EMBL" id="LSRX01001862">
    <property type="protein sequence ID" value="OLP77023.1"/>
    <property type="molecule type" value="Genomic_DNA"/>
</dbReference>
<proteinExistence type="predicted"/>
<accession>A0A1Q9C278</accession>
<dbReference type="Gene3D" id="3.30.420.10">
    <property type="entry name" value="Ribonuclease H-like superfamily/Ribonuclease H"/>
    <property type="match status" value="1"/>
</dbReference>
<reference evidence="2 3" key="1">
    <citation type="submission" date="2016-02" db="EMBL/GenBank/DDBJ databases">
        <title>Genome analysis of coral dinoflagellate symbionts highlights evolutionary adaptations to a symbiotic lifestyle.</title>
        <authorList>
            <person name="Aranda M."/>
            <person name="Li Y."/>
            <person name="Liew Y.J."/>
            <person name="Baumgarten S."/>
            <person name="Simakov O."/>
            <person name="Wilson M."/>
            <person name="Piel J."/>
            <person name="Ashoor H."/>
            <person name="Bougouffa S."/>
            <person name="Bajic V.B."/>
            <person name="Ryu T."/>
            <person name="Ravasi T."/>
            <person name="Bayer T."/>
            <person name="Micklem G."/>
            <person name="Kim H."/>
            <person name="Bhak J."/>
            <person name="Lajeunesse T.C."/>
            <person name="Voolstra C.R."/>
        </authorList>
    </citation>
    <scope>NUCLEOTIDE SEQUENCE [LARGE SCALE GENOMIC DNA]</scope>
    <source>
        <strain evidence="2 3">CCMP2467</strain>
    </source>
</reference>
<dbReference type="AlphaFoldDB" id="A0A1Q9C278"/>